<dbReference type="FunFam" id="3.30.160.60:FF:000072">
    <property type="entry name" value="zinc finger protein 143 isoform X1"/>
    <property type="match status" value="1"/>
</dbReference>
<evidence type="ECO:0000256" key="4">
    <source>
        <dbReference type="ARBA" id="ARBA00022723"/>
    </source>
</evidence>
<comment type="similarity">
    <text evidence="3">Belongs to the krueppel C2H2-type zinc-finger protein family.</text>
</comment>
<accession>A0A433UAR6</accession>
<dbReference type="Proteomes" id="UP000271974">
    <property type="component" value="Unassembled WGS sequence"/>
</dbReference>
<dbReference type="GO" id="GO:0008270">
    <property type="term" value="F:zinc ion binding"/>
    <property type="evidence" value="ECO:0007669"/>
    <property type="project" value="UniProtKB-KW"/>
</dbReference>
<dbReference type="PROSITE" id="PS00028">
    <property type="entry name" value="ZINC_FINGER_C2H2_1"/>
    <property type="match status" value="7"/>
</dbReference>
<dbReference type="GO" id="GO:0000978">
    <property type="term" value="F:RNA polymerase II cis-regulatory region sequence-specific DNA binding"/>
    <property type="evidence" value="ECO:0007669"/>
    <property type="project" value="TreeGrafter"/>
</dbReference>
<evidence type="ECO:0000256" key="12">
    <source>
        <dbReference type="PROSITE-ProRule" id="PRU00042"/>
    </source>
</evidence>
<comment type="subcellular location">
    <subcellularLocation>
        <location evidence="2">Nucleus</location>
    </subcellularLocation>
</comment>
<feature type="region of interest" description="Disordered" evidence="13">
    <location>
        <begin position="1"/>
        <end position="68"/>
    </location>
</feature>
<feature type="compositionally biased region" description="Polar residues" evidence="13">
    <location>
        <begin position="403"/>
        <end position="418"/>
    </location>
</feature>
<dbReference type="AlphaFoldDB" id="A0A433UAR6"/>
<feature type="compositionally biased region" description="Gly residues" evidence="13">
    <location>
        <begin position="839"/>
        <end position="872"/>
    </location>
</feature>
<feature type="compositionally biased region" description="Polar residues" evidence="13">
    <location>
        <begin position="1"/>
        <end position="10"/>
    </location>
</feature>
<dbReference type="SMART" id="SM00355">
    <property type="entry name" value="ZnF_C2H2"/>
    <property type="match status" value="7"/>
</dbReference>
<evidence type="ECO:0000313" key="15">
    <source>
        <dbReference type="EMBL" id="RUS90924.1"/>
    </source>
</evidence>
<feature type="compositionally biased region" description="Polar residues" evidence="13">
    <location>
        <begin position="201"/>
        <end position="210"/>
    </location>
</feature>
<reference evidence="15 16" key="1">
    <citation type="submission" date="2019-01" db="EMBL/GenBank/DDBJ databases">
        <title>A draft genome assembly of the solar-powered sea slug Elysia chlorotica.</title>
        <authorList>
            <person name="Cai H."/>
            <person name="Li Q."/>
            <person name="Fang X."/>
            <person name="Li J."/>
            <person name="Curtis N.E."/>
            <person name="Altenburger A."/>
            <person name="Shibata T."/>
            <person name="Feng M."/>
            <person name="Maeda T."/>
            <person name="Schwartz J.A."/>
            <person name="Shigenobu S."/>
            <person name="Lundholm N."/>
            <person name="Nishiyama T."/>
            <person name="Yang H."/>
            <person name="Hasebe M."/>
            <person name="Li S."/>
            <person name="Pierce S.K."/>
            <person name="Wang J."/>
        </authorList>
    </citation>
    <scope>NUCLEOTIDE SEQUENCE [LARGE SCALE GENOMIC DNA]</scope>
    <source>
        <strain evidence="15">EC2010</strain>
        <tissue evidence="15">Whole organism of an adult</tissue>
    </source>
</reference>
<dbReference type="InterPro" id="IPR050589">
    <property type="entry name" value="Ikaros_C2H2-ZF"/>
</dbReference>
<feature type="compositionally biased region" description="Low complexity" evidence="13">
    <location>
        <begin position="276"/>
        <end position="319"/>
    </location>
</feature>
<dbReference type="Gene3D" id="3.30.160.60">
    <property type="entry name" value="Classic Zinc Finger"/>
    <property type="match status" value="5"/>
</dbReference>
<evidence type="ECO:0000256" key="2">
    <source>
        <dbReference type="ARBA" id="ARBA00004123"/>
    </source>
</evidence>
<organism evidence="15 16">
    <name type="scientific">Elysia chlorotica</name>
    <name type="common">Eastern emerald elysia</name>
    <name type="synonym">Sea slug</name>
    <dbReference type="NCBI Taxonomy" id="188477"/>
    <lineage>
        <taxon>Eukaryota</taxon>
        <taxon>Metazoa</taxon>
        <taxon>Spiralia</taxon>
        <taxon>Lophotrochozoa</taxon>
        <taxon>Mollusca</taxon>
        <taxon>Gastropoda</taxon>
        <taxon>Heterobranchia</taxon>
        <taxon>Euthyneura</taxon>
        <taxon>Panpulmonata</taxon>
        <taxon>Sacoglossa</taxon>
        <taxon>Placobranchoidea</taxon>
        <taxon>Plakobranchidae</taxon>
        <taxon>Elysia</taxon>
    </lineage>
</organism>
<dbReference type="GO" id="GO:0005634">
    <property type="term" value="C:nucleus"/>
    <property type="evidence" value="ECO:0007669"/>
    <property type="project" value="UniProtKB-SubCell"/>
</dbReference>
<dbReference type="OrthoDB" id="5305647at2759"/>
<dbReference type="SUPFAM" id="SSF57667">
    <property type="entry name" value="beta-beta-alpha zinc fingers"/>
    <property type="match status" value="3"/>
</dbReference>
<feature type="compositionally biased region" description="Low complexity" evidence="13">
    <location>
        <begin position="28"/>
        <end position="44"/>
    </location>
</feature>
<feature type="domain" description="C2H2-type" evidence="14">
    <location>
        <begin position="612"/>
        <end position="639"/>
    </location>
</feature>
<evidence type="ECO:0000256" key="8">
    <source>
        <dbReference type="ARBA" id="ARBA00023015"/>
    </source>
</evidence>
<dbReference type="PANTHER" id="PTHR24404:SF114">
    <property type="entry name" value="KLUMPFUSS, ISOFORM B-RELATED"/>
    <property type="match status" value="1"/>
</dbReference>
<protein>
    <recommendedName>
        <fullName evidence="14">C2H2-type domain-containing protein</fullName>
    </recommendedName>
</protein>
<evidence type="ECO:0000256" key="13">
    <source>
        <dbReference type="SAM" id="MobiDB-lite"/>
    </source>
</evidence>
<feature type="compositionally biased region" description="Basic residues" evidence="13">
    <location>
        <begin position="320"/>
        <end position="331"/>
    </location>
</feature>
<comment type="caution">
    <text evidence="15">The sequence shown here is derived from an EMBL/GenBank/DDBJ whole genome shotgun (WGS) entry which is preliminary data.</text>
</comment>
<feature type="compositionally biased region" description="Polar residues" evidence="13">
    <location>
        <begin position="376"/>
        <end position="387"/>
    </location>
</feature>
<feature type="domain" description="C2H2-type" evidence="14">
    <location>
        <begin position="732"/>
        <end position="760"/>
    </location>
</feature>
<feature type="domain" description="C2H2-type" evidence="14">
    <location>
        <begin position="640"/>
        <end position="667"/>
    </location>
</feature>
<feature type="compositionally biased region" description="Gly residues" evidence="13">
    <location>
        <begin position="97"/>
        <end position="112"/>
    </location>
</feature>
<comment type="function">
    <text evidence="1">May be involved in transcriptional regulation.</text>
</comment>
<feature type="region of interest" description="Disordered" evidence="13">
    <location>
        <begin position="516"/>
        <end position="552"/>
    </location>
</feature>
<dbReference type="FunFam" id="3.30.160.60:FF:000125">
    <property type="entry name" value="Putative zinc finger protein 143"/>
    <property type="match status" value="1"/>
</dbReference>
<dbReference type="Pfam" id="PF00096">
    <property type="entry name" value="zf-C2H2"/>
    <property type="match status" value="4"/>
</dbReference>
<dbReference type="InterPro" id="IPR036236">
    <property type="entry name" value="Znf_C2H2_sf"/>
</dbReference>
<dbReference type="FunFam" id="3.30.160.60:FF:000100">
    <property type="entry name" value="Zinc finger 45-like"/>
    <property type="match status" value="1"/>
</dbReference>
<evidence type="ECO:0000259" key="14">
    <source>
        <dbReference type="PROSITE" id="PS50157"/>
    </source>
</evidence>
<feature type="region of interest" description="Disordered" evidence="13">
    <location>
        <begin position="444"/>
        <end position="470"/>
    </location>
</feature>
<dbReference type="FunFam" id="3.30.160.60:FF:000340">
    <property type="entry name" value="zinc finger protein 473 isoform X1"/>
    <property type="match status" value="1"/>
</dbReference>
<keyword evidence="8" id="KW-0805">Transcription regulation</keyword>
<feature type="region of interest" description="Disordered" evidence="13">
    <location>
        <begin position="1049"/>
        <end position="1189"/>
    </location>
</feature>
<feature type="domain" description="C2H2-type" evidence="14">
    <location>
        <begin position="696"/>
        <end position="725"/>
    </location>
</feature>
<keyword evidence="9" id="KW-0238">DNA-binding</keyword>
<feature type="compositionally biased region" description="Low complexity" evidence="13">
    <location>
        <begin position="351"/>
        <end position="363"/>
    </location>
</feature>
<feature type="region of interest" description="Disordered" evidence="13">
    <location>
        <begin position="91"/>
        <end position="427"/>
    </location>
</feature>
<keyword evidence="7" id="KW-0862">Zinc</keyword>
<dbReference type="PROSITE" id="PS50157">
    <property type="entry name" value="ZINC_FINGER_C2H2_2"/>
    <property type="match status" value="7"/>
</dbReference>
<feature type="compositionally biased region" description="Gly residues" evidence="13">
    <location>
        <begin position="169"/>
        <end position="188"/>
    </location>
</feature>
<gene>
    <name evidence="15" type="ORF">EGW08_001321</name>
</gene>
<evidence type="ECO:0000256" key="11">
    <source>
        <dbReference type="ARBA" id="ARBA00023242"/>
    </source>
</evidence>
<feature type="compositionally biased region" description="Polar residues" evidence="13">
    <location>
        <begin position="154"/>
        <end position="163"/>
    </location>
</feature>
<feature type="domain" description="C2H2-type" evidence="14">
    <location>
        <begin position="556"/>
        <end position="583"/>
    </location>
</feature>
<feature type="compositionally biased region" description="Low complexity" evidence="13">
    <location>
        <begin position="917"/>
        <end position="927"/>
    </location>
</feature>
<feature type="compositionally biased region" description="Polar residues" evidence="13">
    <location>
        <begin position="1144"/>
        <end position="1153"/>
    </location>
</feature>
<feature type="region of interest" description="Disordered" evidence="13">
    <location>
        <begin position="766"/>
        <end position="952"/>
    </location>
</feature>
<evidence type="ECO:0000256" key="3">
    <source>
        <dbReference type="ARBA" id="ARBA00006991"/>
    </source>
</evidence>
<evidence type="ECO:0000256" key="5">
    <source>
        <dbReference type="ARBA" id="ARBA00022737"/>
    </source>
</evidence>
<dbReference type="FunFam" id="3.30.160.60:FF:000226">
    <property type="entry name" value="Zinc finger protein 236 variant"/>
    <property type="match status" value="1"/>
</dbReference>
<feature type="compositionally biased region" description="Gly residues" evidence="13">
    <location>
        <begin position="807"/>
        <end position="817"/>
    </location>
</feature>
<dbReference type="STRING" id="188477.A0A433UAR6"/>
<evidence type="ECO:0000256" key="1">
    <source>
        <dbReference type="ARBA" id="ARBA00003767"/>
    </source>
</evidence>
<name>A0A433UAR6_ELYCH</name>
<evidence type="ECO:0000313" key="16">
    <source>
        <dbReference type="Proteomes" id="UP000271974"/>
    </source>
</evidence>
<keyword evidence="11" id="KW-0539">Nucleus</keyword>
<evidence type="ECO:0000256" key="9">
    <source>
        <dbReference type="ARBA" id="ARBA00023125"/>
    </source>
</evidence>
<keyword evidence="10" id="KW-0804">Transcription</keyword>
<dbReference type="PANTHER" id="PTHR24404">
    <property type="entry name" value="ZINC FINGER PROTEIN"/>
    <property type="match status" value="1"/>
</dbReference>
<evidence type="ECO:0000256" key="10">
    <source>
        <dbReference type="ARBA" id="ARBA00023163"/>
    </source>
</evidence>
<keyword evidence="5" id="KW-0677">Repeat</keyword>
<proteinExistence type="inferred from homology"/>
<feature type="domain" description="C2H2-type" evidence="14">
    <location>
        <begin position="668"/>
        <end position="695"/>
    </location>
</feature>
<feature type="compositionally biased region" description="Low complexity" evidence="13">
    <location>
        <begin position="1108"/>
        <end position="1122"/>
    </location>
</feature>
<feature type="compositionally biased region" description="Low complexity" evidence="13">
    <location>
        <begin position="1052"/>
        <end position="1070"/>
    </location>
</feature>
<evidence type="ECO:0000256" key="6">
    <source>
        <dbReference type="ARBA" id="ARBA00022771"/>
    </source>
</evidence>
<evidence type="ECO:0000256" key="7">
    <source>
        <dbReference type="ARBA" id="ARBA00022833"/>
    </source>
</evidence>
<keyword evidence="16" id="KW-1185">Reference proteome</keyword>
<dbReference type="GO" id="GO:0003700">
    <property type="term" value="F:DNA-binding transcription factor activity"/>
    <property type="evidence" value="ECO:0007669"/>
    <property type="project" value="TreeGrafter"/>
</dbReference>
<feature type="compositionally biased region" description="Gly residues" evidence="13">
    <location>
        <begin position="879"/>
        <end position="893"/>
    </location>
</feature>
<feature type="compositionally biased region" description="Basic residues" evidence="13">
    <location>
        <begin position="529"/>
        <end position="540"/>
    </location>
</feature>
<dbReference type="InterPro" id="IPR013087">
    <property type="entry name" value="Znf_C2H2_type"/>
</dbReference>
<feature type="domain" description="C2H2-type" evidence="14">
    <location>
        <begin position="584"/>
        <end position="611"/>
    </location>
</feature>
<keyword evidence="4" id="KW-0479">Metal-binding</keyword>
<keyword evidence="6 12" id="KW-0863">Zinc-finger</keyword>
<feature type="compositionally biased region" description="Low complexity" evidence="13">
    <location>
        <begin position="1081"/>
        <end position="1099"/>
    </location>
</feature>
<sequence>MPPQNLSTPTSQEKQEQQEHHHPHHLLQQHQFHQHQQQHMSQSLVDQPHGISAAAGGGAMSDQGHGSLDHAHSMAEHAAHSMLDLSETGNSLEHLAGGAGGGGTGHSTGHGGHTPQSLADLAHRRPDQGGLDSGPRRDSMGLSGDAGGGNGGSLTPTLHQMSQGDGRGDMSGMGAGGSAGSSNGGGGLLSRPLSGLGGVTERQSMSQPMRNLTPVGGVDGRGDGGRISVGLVGSGGGGHSLQEQTGNNGNGGGQSSSLNFSPDSQHHHLHHHHHQAMQSQQRIPIIPKRGRPPGSGSSQHSLGGLHLHRGPLSSSSSSLHGHHHHTSHHQHTNQSLHMRGLSEHPHHNSHHNSSISGDSSNHNGRASVGAGIYGLDNSSGHQLNSRPGSVLMSEPSDLREQGARSNYSTSSSSGERNQSTSSSHSTSLIEETIAAVASNLHRSSPNGGIMAGPLPPNSHPHVSSANSLMGGLGGLLPRSNSTLGPGGGADDSLADLVGRGHSHGIPMLSERASQSLSGLIDDGDGGHNHGSHQHSLHHGGHPSSSGGPGREIEKTHPCLTCLKMFRSKQQLAQHSLVHTGIRKHICTFCDRAFKQLSHLQQHVRIHTGERKYVCQICNRAFKQMTHLQQHHIIHTGERKYVCQVCNHAFKQMTHLQQHLRIHTGERKYICQCCDRGFKQLTHLQQHYRIHTGEKPYRCKFENCERAFAQLSNLQHHMRNHDDQVKKEATRIHKCQICHRCYTNESSLKAHTLKMHIHIKPIDQHALAMGKKRRKRKNKDLYGGAPTMVPVSASGDGGPDGFNPSSSGGLGPGSGLGAMKGPRARSPTSSDEDEIIFVGEQGGGSRMDNFGLGGPGGSGVGGLGGQGGPSGGGFDERFLGSGGSFGGGGGGLGGQLNQQQLNQRDRDGFGDLGGGGSNRTNSNGNSNGMQGHGGENRNLAHNQGMLRGSGLGGSNGAGMGMGGMMGGMMGPGGAGGLMKQIKQEPMDYFPSSCHGGPGSDQFGGMGMGMGGSSGGGFLSPQHLINSHLRGQLPSLNVPLIRDHFSSHGQMLPATAHTSSSSASSSGSSTTTPVTNNTNQALPPASSSSSVHPPSASTPSSMPLAHPGQSSTPSSLSSLPLPLSHMGLYQHQTHFGGPRGLMHPSPASTPSSQLSVGGGGAGPGMPSNLSTQGARSPLEQEDLRCFSPLRN</sequence>
<dbReference type="EMBL" id="RQTK01000022">
    <property type="protein sequence ID" value="RUS90924.1"/>
    <property type="molecule type" value="Genomic_DNA"/>
</dbReference>
<dbReference type="GO" id="GO:0006357">
    <property type="term" value="P:regulation of transcription by RNA polymerase II"/>
    <property type="evidence" value="ECO:0007669"/>
    <property type="project" value="TreeGrafter"/>
</dbReference>